<feature type="transmembrane region" description="Helical" evidence="11">
    <location>
        <begin position="303"/>
        <end position="321"/>
    </location>
</feature>
<dbReference type="InterPro" id="IPR029044">
    <property type="entry name" value="Nucleotide-diphossugar_trans"/>
</dbReference>
<reference evidence="13 14" key="1">
    <citation type="submission" date="2018-08" db="EMBL/GenBank/DDBJ databases">
        <title>A genome reference for cultivated species of the human gut microbiota.</title>
        <authorList>
            <person name="Zou Y."/>
            <person name="Xue W."/>
            <person name="Luo G."/>
        </authorList>
    </citation>
    <scope>NUCLEOTIDE SEQUENCE [LARGE SCALE GENOMIC DNA]</scope>
    <source>
        <strain evidence="13 14">AF48-16</strain>
    </source>
</reference>
<dbReference type="AlphaFoldDB" id="A0A415EVD1"/>
<evidence type="ECO:0000256" key="11">
    <source>
        <dbReference type="SAM" id="Phobius"/>
    </source>
</evidence>
<evidence type="ECO:0000256" key="4">
    <source>
        <dbReference type="ARBA" id="ARBA00022679"/>
    </source>
</evidence>
<evidence type="ECO:0000256" key="5">
    <source>
        <dbReference type="ARBA" id="ARBA00022746"/>
    </source>
</evidence>
<comment type="function">
    <text evidence="7">Catalyzes the glycosylation of 4,4'-diaponeurosporenoate, i.e. the esterification of glucose at the C1'' position with the carboxyl group of 4,4'-diaponeurosporenic acid, to form glycosyl-4,4'-diaponeurosporenoate. This is a step in the biosynthesis of staphyloxanthin, an orange pigment present in most staphylococci strains.</text>
</comment>
<evidence type="ECO:0000256" key="10">
    <source>
        <dbReference type="ARBA" id="ARBA00040345"/>
    </source>
</evidence>
<dbReference type="SUPFAM" id="SSF53448">
    <property type="entry name" value="Nucleotide-diphospho-sugar transferases"/>
    <property type="match status" value="1"/>
</dbReference>
<dbReference type="InterPro" id="IPR001173">
    <property type="entry name" value="Glyco_trans_2-like"/>
</dbReference>
<evidence type="ECO:0000256" key="7">
    <source>
        <dbReference type="ARBA" id="ARBA00037281"/>
    </source>
</evidence>
<evidence type="ECO:0000256" key="2">
    <source>
        <dbReference type="ARBA" id="ARBA00022475"/>
    </source>
</evidence>
<keyword evidence="2" id="KW-1003">Cell membrane</keyword>
<keyword evidence="5" id="KW-0125">Carotenoid biosynthesis</keyword>
<evidence type="ECO:0000256" key="3">
    <source>
        <dbReference type="ARBA" id="ARBA00022676"/>
    </source>
</evidence>
<feature type="transmembrane region" description="Helical" evidence="11">
    <location>
        <begin position="330"/>
        <end position="351"/>
    </location>
</feature>
<name>A0A415EVD1_ENTCA</name>
<dbReference type="PANTHER" id="PTHR43646">
    <property type="entry name" value="GLYCOSYLTRANSFERASE"/>
    <property type="match status" value="1"/>
</dbReference>
<keyword evidence="11" id="KW-1133">Transmembrane helix</keyword>
<organism evidence="13 14">
    <name type="scientific">Enterococcus casseliflavus</name>
    <name type="common">Enterococcus flavescens</name>
    <dbReference type="NCBI Taxonomy" id="37734"/>
    <lineage>
        <taxon>Bacteria</taxon>
        <taxon>Bacillati</taxon>
        <taxon>Bacillota</taxon>
        <taxon>Bacilli</taxon>
        <taxon>Lactobacillales</taxon>
        <taxon>Enterococcaceae</taxon>
        <taxon>Enterococcus</taxon>
    </lineage>
</organism>
<comment type="pathway">
    <text evidence="8">Carotenoid biosynthesis; staphyloxanthin biosynthesis; staphyloxanthin from farnesyl diphosphate: step 4/5.</text>
</comment>
<evidence type="ECO:0000256" key="8">
    <source>
        <dbReference type="ARBA" id="ARBA00037904"/>
    </source>
</evidence>
<evidence type="ECO:0000313" key="14">
    <source>
        <dbReference type="Proteomes" id="UP000286288"/>
    </source>
</evidence>
<protein>
    <recommendedName>
        <fullName evidence="10">4,4'-diaponeurosporenoate glycosyltransferase</fullName>
    </recommendedName>
</protein>
<keyword evidence="6 11" id="KW-0472">Membrane</keyword>
<dbReference type="EMBL" id="QRMZ01000005">
    <property type="protein sequence ID" value="RHK07265.1"/>
    <property type="molecule type" value="Genomic_DNA"/>
</dbReference>
<dbReference type="Proteomes" id="UP000286288">
    <property type="component" value="Unassembled WGS sequence"/>
</dbReference>
<feature type="transmembrane region" description="Helical" evidence="11">
    <location>
        <begin position="278"/>
        <end position="297"/>
    </location>
</feature>
<evidence type="ECO:0000313" key="13">
    <source>
        <dbReference type="EMBL" id="RHK07265.1"/>
    </source>
</evidence>
<keyword evidence="11" id="KW-0812">Transmembrane</keyword>
<dbReference type="Pfam" id="PF00535">
    <property type="entry name" value="Glycos_transf_2"/>
    <property type="match status" value="1"/>
</dbReference>
<comment type="subcellular location">
    <subcellularLocation>
        <location evidence="1">Cell membrane</location>
    </subcellularLocation>
</comment>
<dbReference type="GO" id="GO:0016757">
    <property type="term" value="F:glycosyltransferase activity"/>
    <property type="evidence" value="ECO:0007669"/>
    <property type="project" value="UniProtKB-KW"/>
</dbReference>
<keyword evidence="3" id="KW-0328">Glycosyltransferase</keyword>
<feature type="transmembrane region" description="Helical" evidence="11">
    <location>
        <begin position="6"/>
        <end position="23"/>
    </location>
</feature>
<comment type="caution">
    <text evidence="13">The sequence shown here is derived from an EMBL/GenBank/DDBJ whole genome shotgun (WGS) entry which is preliminary data.</text>
</comment>
<evidence type="ECO:0000256" key="1">
    <source>
        <dbReference type="ARBA" id="ARBA00004236"/>
    </source>
</evidence>
<dbReference type="Gene3D" id="3.90.550.10">
    <property type="entry name" value="Spore Coat Polysaccharide Biosynthesis Protein SpsA, Chain A"/>
    <property type="match status" value="1"/>
</dbReference>
<feature type="domain" description="Glycosyltransferase 2-like" evidence="12">
    <location>
        <begin position="47"/>
        <end position="165"/>
    </location>
</feature>
<gene>
    <name evidence="13" type="ORF">DW084_05235</name>
</gene>
<proteinExistence type="inferred from homology"/>
<sequence length="368" mass="40643">MMTVYLLLAGICAAWLAGWLIFFRLPTIPTRKETAASKDLTERGELSIIIPARNEAENLPQLLASLQQQTLHPVEILVVDDGSEDETIACAKGFGATVLQTTADSAGKAAACWLGASQAVGKYLLFLDADTFFLAEDGLERLFAAYEERSGQGLLSVQPYHQTKRLYEQLSAVFNVVLPVGLNRFSIVGEKLSAGGAFGPCILCSKTAYLQANGHQDMPQGILDDLALARRFKKKRLPIALYGGKDLVAFRMYPAGVRQLVQGWTKDFATASQSTHPLIMAGVILWISGGIGVLAAPFRMEPLWLGLLFYAAYFGQTLCFARRVGNFNRILLLFFPCYFLFFLGLFGWSWIQTHLLKSVTWKGRKINL</sequence>
<evidence type="ECO:0000256" key="6">
    <source>
        <dbReference type="ARBA" id="ARBA00023136"/>
    </source>
</evidence>
<accession>A0A415EVD1</accession>
<dbReference type="PANTHER" id="PTHR43646:SF2">
    <property type="entry name" value="GLYCOSYLTRANSFERASE 2-LIKE DOMAIN-CONTAINING PROTEIN"/>
    <property type="match status" value="1"/>
</dbReference>
<evidence type="ECO:0000256" key="9">
    <source>
        <dbReference type="ARBA" id="ARBA00038120"/>
    </source>
</evidence>
<dbReference type="GO" id="GO:0016117">
    <property type="term" value="P:carotenoid biosynthetic process"/>
    <property type="evidence" value="ECO:0007669"/>
    <property type="project" value="UniProtKB-KW"/>
</dbReference>
<evidence type="ECO:0000259" key="12">
    <source>
        <dbReference type="Pfam" id="PF00535"/>
    </source>
</evidence>
<dbReference type="GO" id="GO:0005886">
    <property type="term" value="C:plasma membrane"/>
    <property type="evidence" value="ECO:0007669"/>
    <property type="project" value="UniProtKB-SubCell"/>
</dbReference>
<keyword evidence="4 13" id="KW-0808">Transferase</keyword>
<comment type="similarity">
    <text evidence="9">Belongs to the glycosyltransferase 2 family. CrtQ subfamily.</text>
</comment>